<keyword evidence="2" id="KW-1185">Reference proteome</keyword>
<dbReference type="Proteomes" id="UP000217696">
    <property type="component" value="Chromosome"/>
</dbReference>
<dbReference type="InterPro" id="IPR036291">
    <property type="entry name" value="NAD(P)-bd_dom_sf"/>
</dbReference>
<accession>A0A0U5B331</accession>
<name>A0A0U5B331_9BACL</name>
<dbReference type="PANTHER" id="PTHR43245">
    <property type="entry name" value="BIFUNCTIONAL POLYMYXIN RESISTANCE PROTEIN ARNA"/>
    <property type="match status" value="1"/>
</dbReference>
<evidence type="ECO:0000313" key="2">
    <source>
        <dbReference type="Proteomes" id="UP000217696"/>
    </source>
</evidence>
<dbReference type="KEGG" id="asoc:CB4_01901"/>
<dbReference type="OrthoDB" id="9811743at2"/>
<sequence>MKPDVLVTGATGFLGQRLARCLQADGYRVTATGRNSLAGEKLAGVGMRFIPADLADSEAVAALCKGKTYVFHSAALSSPWGKYRDFYKANVVGTKNIIAGCQAYDVSRLIHVSTPSVYFAYEDRLNIQEDEPLPQRFVNHYAATKFLAEQEVERAVKIGLPAVMIRPRALFGPGDTTILPRLIRANEKKFVPLINGGQALVDVTYVDNVVDALRLAAVAPEKVLGQVYNITNGEPLRLIDLLTMLFARLEQPFRQKHLSFAAAYRLAWLMEMASRTVLFGREPILTRYSVGVLAKSQTLDISRARAELGYEPRVSIEEGLNLFVDGWRKQHDCNYTHDI</sequence>
<dbReference type="InterPro" id="IPR050177">
    <property type="entry name" value="Lipid_A_modif_metabolic_enz"/>
</dbReference>
<dbReference type="GO" id="GO:0016853">
    <property type="term" value="F:isomerase activity"/>
    <property type="evidence" value="ECO:0007669"/>
    <property type="project" value="UniProtKB-KW"/>
</dbReference>
<organism evidence="1 2">
    <name type="scientific">Aneurinibacillus soli</name>
    <dbReference type="NCBI Taxonomy" id="1500254"/>
    <lineage>
        <taxon>Bacteria</taxon>
        <taxon>Bacillati</taxon>
        <taxon>Bacillota</taxon>
        <taxon>Bacilli</taxon>
        <taxon>Bacillales</taxon>
        <taxon>Paenibacillaceae</taxon>
        <taxon>Aneurinibacillus group</taxon>
        <taxon>Aneurinibacillus</taxon>
    </lineage>
</organism>
<keyword evidence="1" id="KW-0413">Isomerase</keyword>
<dbReference type="AlphaFoldDB" id="A0A0U5B331"/>
<dbReference type="Gene3D" id="3.40.50.720">
    <property type="entry name" value="NAD(P)-binding Rossmann-like Domain"/>
    <property type="match status" value="1"/>
</dbReference>
<reference evidence="1 2" key="1">
    <citation type="submission" date="2015-12" db="EMBL/GenBank/DDBJ databases">
        <title>Genome sequence of Aneurinibacillus soli.</title>
        <authorList>
            <person name="Lee J.S."/>
            <person name="Lee K.C."/>
            <person name="Kim K.K."/>
            <person name="Lee B.W."/>
        </authorList>
    </citation>
    <scope>NUCLEOTIDE SEQUENCE [LARGE SCALE GENOMIC DNA]</scope>
    <source>
        <strain evidence="1 2">CB4</strain>
    </source>
</reference>
<proteinExistence type="predicted"/>
<dbReference type="InterPro" id="IPR001509">
    <property type="entry name" value="Epimerase_deHydtase"/>
</dbReference>
<gene>
    <name evidence="1" type="ORF">CB4_01901</name>
</gene>
<dbReference type="SUPFAM" id="SSF51735">
    <property type="entry name" value="NAD(P)-binding Rossmann-fold domains"/>
    <property type="match status" value="1"/>
</dbReference>
<evidence type="ECO:0000313" key="1">
    <source>
        <dbReference type="EMBL" id="BAU27727.1"/>
    </source>
</evidence>
<dbReference type="EMBL" id="AP017312">
    <property type="protein sequence ID" value="BAU27727.1"/>
    <property type="molecule type" value="Genomic_DNA"/>
</dbReference>
<dbReference type="PANTHER" id="PTHR43245:SF24">
    <property type="entry name" value="DEHYDROGENASE"/>
    <property type="match status" value="1"/>
</dbReference>
<dbReference type="RefSeq" id="WP_096465296.1">
    <property type="nucleotide sequence ID" value="NZ_AP017312.1"/>
</dbReference>
<dbReference type="Pfam" id="PF01370">
    <property type="entry name" value="Epimerase"/>
    <property type="match status" value="1"/>
</dbReference>
<protein>
    <submittedName>
        <fullName evidence="1">3 beta-hydroxysteroid dehydrogenase/Delta 5--&gt;4-isomerase</fullName>
    </submittedName>
</protein>